<comment type="caution">
    <text evidence="2">The sequence shown here is derived from an EMBL/GenBank/DDBJ whole genome shotgun (WGS) entry which is preliminary data.</text>
</comment>
<evidence type="ECO:0000313" key="3">
    <source>
        <dbReference type="Proteomes" id="UP000886653"/>
    </source>
</evidence>
<feature type="compositionally biased region" description="Polar residues" evidence="1">
    <location>
        <begin position="378"/>
        <end position="389"/>
    </location>
</feature>
<feature type="compositionally biased region" description="Low complexity" evidence="1">
    <location>
        <begin position="1311"/>
        <end position="1322"/>
    </location>
</feature>
<feature type="compositionally biased region" description="Polar residues" evidence="1">
    <location>
        <begin position="54"/>
        <end position="63"/>
    </location>
</feature>
<feature type="region of interest" description="Disordered" evidence="1">
    <location>
        <begin position="1184"/>
        <end position="1327"/>
    </location>
</feature>
<feature type="region of interest" description="Disordered" evidence="1">
    <location>
        <begin position="164"/>
        <end position="197"/>
    </location>
</feature>
<evidence type="ECO:0000313" key="2">
    <source>
        <dbReference type="EMBL" id="KAG0145376.1"/>
    </source>
</evidence>
<feature type="compositionally biased region" description="Polar residues" evidence="1">
    <location>
        <begin position="211"/>
        <end position="278"/>
    </location>
</feature>
<accession>A0A9P6NEK6</accession>
<feature type="region of interest" description="Disordered" evidence="1">
    <location>
        <begin position="361"/>
        <end position="455"/>
    </location>
</feature>
<evidence type="ECO:0000256" key="1">
    <source>
        <dbReference type="SAM" id="MobiDB-lite"/>
    </source>
</evidence>
<dbReference type="EMBL" id="MU167277">
    <property type="protein sequence ID" value="KAG0145376.1"/>
    <property type="molecule type" value="Genomic_DNA"/>
</dbReference>
<feature type="compositionally biased region" description="Polar residues" evidence="1">
    <location>
        <begin position="1276"/>
        <end position="1310"/>
    </location>
</feature>
<feature type="compositionally biased region" description="Low complexity" evidence="1">
    <location>
        <begin position="13"/>
        <end position="25"/>
    </location>
</feature>
<organism evidence="2 3">
    <name type="scientific">Cronartium quercuum f. sp. fusiforme G11</name>
    <dbReference type="NCBI Taxonomy" id="708437"/>
    <lineage>
        <taxon>Eukaryota</taxon>
        <taxon>Fungi</taxon>
        <taxon>Dikarya</taxon>
        <taxon>Basidiomycota</taxon>
        <taxon>Pucciniomycotina</taxon>
        <taxon>Pucciniomycetes</taxon>
        <taxon>Pucciniales</taxon>
        <taxon>Coleosporiaceae</taxon>
        <taxon>Cronartium</taxon>
    </lineage>
</organism>
<feature type="compositionally biased region" description="Basic and acidic residues" evidence="1">
    <location>
        <begin position="525"/>
        <end position="537"/>
    </location>
</feature>
<sequence>MSSHPGCGHDTYSSSASSPIPLKSSTDLQAWRSGMGSGRFTVDGGGGLSGFEDMNTSAQQQEGSLALQPNPSQYPSNMQSSSSSHHLTPYHHLAIPSTQVASMPYQLEGPSSVPTNFGWPGHQAGLNFASVPSSPVFGFRMPTTEGLQLAQLIEHGSEIAQNHHFQPSSAPADHHTYEQSPIEQIQPPTDFGHHGYDRNTRQQSLLTLQKPVNSSPDSQISTSMLHKQPQVGSASESPSISKQNSNPNNNETWHSGSSSTASTDLPTTSGIDISNGVTPSLLIPSRPPESRSQNASTHTMGSQPNLRMASLPVAMSAYPQVLDRSNGSRFCVVSPTLVSSPLMATFPNAQLSSRLGIHTSNSHQATYPRTGRIGSTGGKLTTAESNRARSNWHPFRDSSLALSPQSSTGSSFSTCDSPSTPYSPSWIGIRNARSDSLSSPVSSRTLPFGRDGWSLDQADEGRQAEAGDQNVLHPDLWKMCGLDQPSTVPTNDALEQLMNKMRELGLNEDQIRMHLSRGFPGDGLSKSEEGDDDRLSDRTANNRTVPNVSLRRTNQKTDKKPEEDEILAKADQDQISHGGGFDQHSGSLGTRSEINSNTAQSSCASQPSASHMREPSIERGRRTRNADRTASYLDAALQADSEISIEMEWRTHSRSRSRPPETTNMDWRQASRSRSRRPCRPLDLPQAPPTNSDLGINFQSSHLYKSFKTHATHEVPSTNSLTNSLKEFLIPLADRELSTPVLESVDERSDGFSDYGPKSIHQNEYEHRVALAKLIDEMSQPNETFYNSRDLPKLGRSESEVSLGNSGEQTFINSQHRIAAGRLSEFDSGILGLPTTPSHSSLLGSIPGLDQDLAKVANAHAEYGSLPRLVRKTSFDETLVQQNAQSIHIRQSYLNPRATREQGASSNGNTLGGVGAVDGNSGRSLSPDARPSTAFGSGRRIHQSMLPSNDLNVHETTDYATSDAPKLAFEALSRPISPKLEDYISRLNSTSVGSREAYASNTCSSPALTSLPPSNEAAAFEYLNSSAFNGNGTGMSSTGQEGLNSTAAASTNFLRSVSLGNHPSLYNTSFSGVSVSTPQSPLTINNLSDYDILQFTQPFDDHLQQGLGISNGVFSHSESHLLGLHDPVYSIHNQGDTHTSVGGLPQNRVRLSEIQALSSSESVQPVTINPAQLHPTAGHYSTVQPTHVQTQTPSINPVLYPSSVRSLSSGSSSGSSESSRASSLSSSTITGHQVPVTHLQTLPRTSEITSSTPGSSPTSGPRLVTVAPGTPLRTLGRSSNTFGSLGQTSGSGTDWKGHTTSNELPSQKKQSFSGGRSSHTSSIVQARKRSKALPYGLTTNGTSSELVLQGTLGDGNVVTEQSRSQHVVVNGIEKLGIEKLGSSRKKSCGGGGGGGETGEDEGIVSKSMMIGSSEQEVGTNLESNNNNNNNNNNSSSLVIRCLNCAATVSKNLIL</sequence>
<feature type="compositionally biased region" description="Basic and acidic residues" evidence="1">
    <location>
        <begin position="555"/>
        <end position="574"/>
    </location>
</feature>
<feature type="compositionally biased region" description="Polar residues" evidence="1">
    <location>
        <begin position="290"/>
        <end position="303"/>
    </location>
</feature>
<feature type="compositionally biased region" description="Polar residues" evidence="1">
    <location>
        <begin position="178"/>
        <end position="187"/>
    </location>
</feature>
<feature type="compositionally biased region" description="Polar residues" evidence="1">
    <location>
        <begin position="1238"/>
        <end position="1248"/>
    </location>
</feature>
<feature type="compositionally biased region" description="Polar residues" evidence="1">
    <location>
        <begin position="538"/>
        <end position="552"/>
    </location>
</feature>
<feature type="compositionally biased region" description="Low complexity" evidence="1">
    <location>
        <begin position="1202"/>
        <end position="1227"/>
    </location>
</feature>
<feature type="compositionally biased region" description="Low complexity" evidence="1">
    <location>
        <begin position="403"/>
        <end position="420"/>
    </location>
</feature>
<name>A0A9P6NEK6_9BASI</name>
<feature type="region of interest" description="Disordered" evidence="1">
    <location>
        <begin position="211"/>
        <end position="303"/>
    </location>
</feature>
<gene>
    <name evidence="2" type="ORF">CROQUDRAFT_671760</name>
</gene>
<dbReference type="OrthoDB" id="515401at2759"/>
<protein>
    <submittedName>
        <fullName evidence="2">Uncharacterized protein</fullName>
    </submittedName>
</protein>
<feature type="compositionally biased region" description="Low complexity" evidence="1">
    <location>
        <begin position="434"/>
        <end position="443"/>
    </location>
</feature>
<reference evidence="2" key="1">
    <citation type="submission" date="2013-11" db="EMBL/GenBank/DDBJ databases">
        <title>Genome sequence of the fusiform rust pathogen reveals effectors for host alternation and coevolution with pine.</title>
        <authorList>
            <consortium name="DOE Joint Genome Institute"/>
            <person name="Smith K."/>
            <person name="Pendleton A."/>
            <person name="Kubisiak T."/>
            <person name="Anderson C."/>
            <person name="Salamov A."/>
            <person name="Aerts A."/>
            <person name="Riley R."/>
            <person name="Clum A."/>
            <person name="Lindquist E."/>
            <person name="Ence D."/>
            <person name="Campbell M."/>
            <person name="Kronenberg Z."/>
            <person name="Feau N."/>
            <person name="Dhillon B."/>
            <person name="Hamelin R."/>
            <person name="Burleigh J."/>
            <person name="Smith J."/>
            <person name="Yandell M."/>
            <person name="Nelson C."/>
            <person name="Grigoriev I."/>
            <person name="Davis J."/>
        </authorList>
    </citation>
    <scope>NUCLEOTIDE SEQUENCE</scope>
    <source>
        <strain evidence="2">G11</strain>
    </source>
</reference>
<feature type="compositionally biased region" description="Polar residues" evidence="1">
    <location>
        <begin position="584"/>
        <end position="598"/>
    </location>
</feature>
<feature type="compositionally biased region" description="Low complexity" evidence="1">
    <location>
        <begin position="1184"/>
        <end position="1193"/>
    </location>
</feature>
<feature type="region of interest" description="Disordered" evidence="1">
    <location>
        <begin position="891"/>
        <end position="948"/>
    </location>
</feature>
<proteinExistence type="predicted"/>
<feature type="compositionally biased region" description="Basic and acidic residues" evidence="1">
    <location>
        <begin position="611"/>
        <end position="627"/>
    </location>
</feature>
<feature type="compositionally biased region" description="Low complexity" evidence="1">
    <location>
        <begin position="599"/>
        <end position="610"/>
    </location>
</feature>
<feature type="region of interest" description="Disordered" evidence="1">
    <location>
        <begin position="1"/>
        <end position="88"/>
    </location>
</feature>
<feature type="compositionally biased region" description="Low complexity" evidence="1">
    <location>
        <begin position="1249"/>
        <end position="1261"/>
    </location>
</feature>
<dbReference type="Proteomes" id="UP000886653">
    <property type="component" value="Unassembled WGS sequence"/>
</dbReference>
<feature type="region of interest" description="Disordered" evidence="1">
    <location>
        <begin position="515"/>
        <end position="627"/>
    </location>
</feature>
<feature type="region of interest" description="Disordered" evidence="1">
    <location>
        <begin position="648"/>
        <end position="695"/>
    </location>
</feature>
<keyword evidence="3" id="KW-1185">Reference proteome</keyword>
<feature type="compositionally biased region" description="Low complexity" evidence="1">
    <location>
        <begin position="68"/>
        <end position="84"/>
    </location>
</feature>